<name>A0A495JGD6_9ACTN</name>
<evidence type="ECO:0000256" key="2">
    <source>
        <dbReference type="SAM" id="SignalP"/>
    </source>
</evidence>
<gene>
    <name evidence="3" type="ORF">BDK92_1720</name>
</gene>
<dbReference type="InterPro" id="IPR009003">
    <property type="entry name" value="Peptidase_S1_PA"/>
</dbReference>
<dbReference type="InterPro" id="IPR043504">
    <property type="entry name" value="Peptidase_S1_PA_chymotrypsin"/>
</dbReference>
<dbReference type="SUPFAM" id="SSF50494">
    <property type="entry name" value="Trypsin-like serine proteases"/>
    <property type="match status" value="1"/>
</dbReference>
<keyword evidence="4" id="KW-1185">Reference proteome</keyword>
<organism evidence="3 4">
    <name type="scientific">Micromonospora pisi</name>
    <dbReference type="NCBI Taxonomy" id="589240"/>
    <lineage>
        <taxon>Bacteria</taxon>
        <taxon>Bacillati</taxon>
        <taxon>Actinomycetota</taxon>
        <taxon>Actinomycetes</taxon>
        <taxon>Micromonosporales</taxon>
        <taxon>Micromonosporaceae</taxon>
        <taxon>Micromonospora</taxon>
    </lineage>
</organism>
<evidence type="ECO:0000313" key="3">
    <source>
        <dbReference type="EMBL" id="RKR87444.1"/>
    </source>
</evidence>
<feature type="region of interest" description="Disordered" evidence="1">
    <location>
        <begin position="24"/>
        <end position="43"/>
    </location>
</feature>
<feature type="chain" id="PRO_5019870101" description="Streptogrisin C" evidence="2">
    <location>
        <begin position="22"/>
        <end position="430"/>
    </location>
</feature>
<dbReference type="EMBL" id="RBKT01000001">
    <property type="protein sequence ID" value="RKR87444.1"/>
    <property type="molecule type" value="Genomic_DNA"/>
</dbReference>
<protein>
    <recommendedName>
        <fullName evidence="5">Streptogrisin C</fullName>
    </recommendedName>
</protein>
<dbReference type="AlphaFoldDB" id="A0A495JGD6"/>
<dbReference type="Proteomes" id="UP000277671">
    <property type="component" value="Unassembled WGS sequence"/>
</dbReference>
<keyword evidence="2" id="KW-0732">Signal</keyword>
<sequence length="430" mass="43065">MAGAVAGALVLVAGAGVPAAAAPDGAAGTGSASAKTTLTGTPSGEAAKMAPLFAVQEKLNRAADSIRAAGGDQAGSGFAGDRVDAAANTLTVYWRGALPAPVAATVEAMRSEGIAVEVRAAKHSLDELLKEADRVIGRTVSGVRVISTSPANDGSGLKVGVKAVSTGIASTGIASTDLQRADSELTATVPLDLAVETPREFTSRGSDTVPYWGGALILSGGACTSGFGVRGLNGAARYLLTAAHCGGGQWTTGTGAVIGNTLANATREYDGELILTNAGYSVYEGPSFASGDTNVGRTITGPSSNHVGNAVCTGGSFSGTACGWTVVALNQSFDIEGFGTIRGLVQAEAANRVAGIGNGDSGGPVYVQSGTTGTARGIISLRSDESSEIVACNGVPSGPISDPNSRQCSWKWWYVDVNQQLSRLGVHFAP</sequence>
<dbReference type="Gene3D" id="2.40.10.10">
    <property type="entry name" value="Trypsin-like serine proteases"/>
    <property type="match status" value="2"/>
</dbReference>
<proteinExistence type="predicted"/>
<evidence type="ECO:0008006" key="5">
    <source>
        <dbReference type="Google" id="ProtNLM"/>
    </source>
</evidence>
<comment type="caution">
    <text evidence="3">The sequence shown here is derived from an EMBL/GenBank/DDBJ whole genome shotgun (WGS) entry which is preliminary data.</text>
</comment>
<accession>A0A495JGD6</accession>
<feature type="compositionally biased region" description="Low complexity" evidence="1">
    <location>
        <begin position="24"/>
        <end position="41"/>
    </location>
</feature>
<feature type="signal peptide" evidence="2">
    <location>
        <begin position="1"/>
        <end position="21"/>
    </location>
</feature>
<evidence type="ECO:0000256" key="1">
    <source>
        <dbReference type="SAM" id="MobiDB-lite"/>
    </source>
</evidence>
<reference evidence="3 4" key="1">
    <citation type="submission" date="2018-10" db="EMBL/GenBank/DDBJ databases">
        <title>Sequencing the genomes of 1000 actinobacteria strains.</title>
        <authorList>
            <person name="Klenk H.-P."/>
        </authorList>
    </citation>
    <scope>NUCLEOTIDE SEQUENCE [LARGE SCALE GENOMIC DNA]</scope>
    <source>
        <strain evidence="3 4">DSM 45175</strain>
    </source>
</reference>
<evidence type="ECO:0000313" key="4">
    <source>
        <dbReference type="Proteomes" id="UP000277671"/>
    </source>
</evidence>